<dbReference type="AlphaFoldDB" id="A0A1Q4V2I6"/>
<accession>A0A1Q4V2I6</accession>
<name>A0A1Q4V2I6_9ACTN</name>
<keyword evidence="2" id="KW-1185">Reference proteome</keyword>
<evidence type="ECO:0000313" key="2">
    <source>
        <dbReference type="Proteomes" id="UP000186455"/>
    </source>
</evidence>
<dbReference type="Proteomes" id="UP000186455">
    <property type="component" value="Unassembled WGS sequence"/>
</dbReference>
<dbReference type="EMBL" id="LFBV01000008">
    <property type="protein sequence ID" value="OKH91949.1"/>
    <property type="molecule type" value="Genomic_DNA"/>
</dbReference>
<reference evidence="1 2" key="1">
    <citation type="submission" date="2015-06" db="EMBL/GenBank/DDBJ databases">
        <title>Cloning and characterization of the uncialamcin biosynthetic gene cluster.</title>
        <authorList>
            <person name="Yan X."/>
            <person name="Huang T."/>
            <person name="Ge H."/>
            <person name="Shen B."/>
        </authorList>
    </citation>
    <scope>NUCLEOTIDE SEQUENCE [LARGE SCALE GENOMIC DNA]</scope>
    <source>
        <strain evidence="1 2">DCA2648</strain>
    </source>
</reference>
<dbReference type="RefSeq" id="WP_073792938.1">
    <property type="nucleotide sequence ID" value="NZ_LFBV01000008.1"/>
</dbReference>
<sequence length="112" mass="12379">MRDVIAHALVRVLDLILSTRRTGPGRHSAAHFAARDVRDVAEEVAADPGSVWRRPWPGPSSAQARAVFRAEEARGLDPERRERFFATAWAELGYDYPYAADGVHQVRTGVAA</sequence>
<gene>
    <name evidence="1" type="ORF">AB852_27290</name>
</gene>
<organism evidence="1 2">
    <name type="scientific">Streptomyces uncialis</name>
    <dbReference type="NCBI Taxonomy" id="1048205"/>
    <lineage>
        <taxon>Bacteria</taxon>
        <taxon>Bacillati</taxon>
        <taxon>Actinomycetota</taxon>
        <taxon>Actinomycetes</taxon>
        <taxon>Kitasatosporales</taxon>
        <taxon>Streptomycetaceae</taxon>
        <taxon>Streptomyces</taxon>
    </lineage>
</organism>
<evidence type="ECO:0000313" key="1">
    <source>
        <dbReference type="EMBL" id="OKH91949.1"/>
    </source>
</evidence>
<comment type="caution">
    <text evidence="1">The sequence shown here is derived from an EMBL/GenBank/DDBJ whole genome shotgun (WGS) entry which is preliminary data.</text>
</comment>
<proteinExistence type="predicted"/>
<protein>
    <submittedName>
        <fullName evidence="1">Uncharacterized protein</fullName>
    </submittedName>
</protein>